<feature type="chain" id="PRO_5027055486" description="Peptidase S9 prolyl oligopeptidase catalytic domain-containing protein" evidence="2">
    <location>
        <begin position="30"/>
        <end position="792"/>
    </location>
</feature>
<dbReference type="InterPro" id="IPR001375">
    <property type="entry name" value="Peptidase_S9_cat"/>
</dbReference>
<protein>
    <recommendedName>
        <fullName evidence="3">Peptidase S9 prolyl oligopeptidase catalytic domain-containing protein</fullName>
    </recommendedName>
</protein>
<sequence>MLRWWMRCGTGLAVSAAWACWLGTQPAQAQTPERLLNLAKEAYNQKRYAAASDLYLQVIDKTSRDPGIPYNAACCLAQADRINDAFRLLELAIEYGWKNADHLASDPDLKRLHSDPRWNKMRDKLVGLRAQEESRRPWKAALGIDLEWRDSYWHYFRFTEHRRLMLEGKAASGREGGPLGSGTWYRLEPKSDGWIYNRHNTVIQVDWDEPQERTVLLTSHPREYISINGELRFGGQGWQHIIPVRLKKGKNTIVCDHQLVAELYPAHHPYSFISKTLLVPDLREGETGEFRASVTVLNATPKAGPVTITAGLGNGPNTETTSRPIAAMNARAVGFSFRVPEGYKPGEQLLRLTLSDGGETTTAPVRVVGRTEAYQRTFISRFDGMVRHYAINPSSSGRADQPVVLALPGAGWEARRTAQSYEQRSWGHIVCPLFRGATNGEGVSRQTVLESLEQAIKELRADPKQVFLIGYSAGGHGAWQIASLNPGLFSGVGASAGWISYFTYMPTDRPRLDTTDPVQKIFARASSEIDVEARFDALATIPNVGLVHGDRDKVVSVNESRRVKKELERRGVKPFYHEQPGADHGWATSTADQVDFPPLLDHLKKHSRPGTGDIWGGERLPRTWHDLLARPVVAVYGTNGTAEEHEAARTGALMLMDRCRLIYSADCEVVPDTVPLADLRGKNVLLYGSPSSNRLWEEHPTAKGLLKSPSAQKATSFLMLGDRDGVLWGSIGGKTLFDCRVAYGIDPMSQMYAFPDWVLLTREVLDKDFEGVHGAGWFNRDGKIDDQRSAWR</sequence>
<dbReference type="GO" id="GO:0006508">
    <property type="term" value="P:proteolysis"/>
    <property type="evidence" value="ECO:0007669"/>
    <property type="project" value="InterPro"/>
</dbReference>
<keyword evidence="5" id="KW-1185">Reference proteome</keyword>
<feature type="signal peptide" evidence="2">
    <location>
        <begin position="1"/>
        <end position="29"/>
    </location>
</feature>
<dbReference type="AlphaFoldDB" id="A0A6M5YTQ7"/>
<dbReference type="InterPro" id="IPR029058">
    <property type="entry name" value="AB_hydrolase_fold"/>
</dbReference>
<name>A0A6M5YTQ7_9BACT</name>
<dbReference type="NCBIfam" id="NF047558">
    <property type="entry name" value="TPR_END_plus"/>
    <property type="match status" value="1"/>
</dbReference>
<gene>
    <name evidence="4" type="ORF">FTUN_4384</name>
</gene>
<dbReference type="KEGG" id="ftj:FTUN_4384"/>
<evidence type="ECO:0000256" key="2">
    <source>
        <dbReference type="SAM" id="SignalP"/>
    </source>
</evidence>
<dbReference type="Gene3D" id="3.40.50.1820">
    <property type="entry name" value="alpha/beta hydrolase"/>
    <property type="match status" value="1"/>
</dbReference>
<dbReference type="InterPro" id="IPR050955">
    <property type="entry name" value="Plant_Biomass_Hydrol_Est"/>
</dbReference>
<feature type="domain" description="Peptidase S9 prolyl oligopeptidase catalytic" evidence="3">
    <location>
        <begin position="449"/>
        <end position="606"/>
    </location>
</feature>
<evidence type="ECO:0000256" key="1">
    <source>
        <dbReference type="ARBA" id="ARBA00022729"/>
    </source>
</evidence>
<dbReference type="Proteomes" id="UP000503447">
    <property type="component" value="Chromosome"/>
</dbReference>
<dbReference type="PANTHER" id="PTHR43037">
    <property type="entry name" value="UNNAMED PRODUCT-RELATED"/>
    <property type="match status" value="1"/>
</dbReference>
<dbReference type="InterPro" id="IPR011990">
    <property type="entry name" value="TPR-like_helical_dom_sf"/>
</dbReference>
<proteinExistence type="predicted"/>
<dbReference type="Pfam" id="PF00326">
    <property type="entry name" value="Peptidase_S9"/>
    <property type="match status" value="1"/>
</dbReference>
<evidence type="ECO:0000313" key="5">
    <source>
        <dbReference type="Proteomes" id="UP000503447"/>
    </source>
</evidence>
<evidence type="ECO:0000313" key="4">
    <source>
        <dbReference type="EMBL" id="QJW96824.1"/>
    </source>
</evidence>
<keyword evidence="1 2" id="KW-0732">Signal</keyword>
<evidence type="ECO:0000259" key="3">
    <source>
        <dbReference type="Pfam" id="PF00326"/>
    </source>
</evidence>
<dbReference type="EMBL" id="CP053452">
    <property type="protein sequence ID" value="QJW96824.1"/>
    <property type="molecule type" value="Genomic_DNA"/>
</dbReference>
<dbReference type="Gene3D" id="1.25.40.10">
    <property type="entry name" value="Tetratricopeptide repeat domain"/>
    <property type="match status" value="1"/>
</dbReference>
<dbReference type="RefSeq" id="WP_171472338.1">
    <property type="nucleotide sequence ID" value="NZ_CP053452.2"/>
</dbReference>
<dbReference type="PANTHER" id="PTHR43037:SF4">
    <property type="entry name" value="PEPTIDASE S9 PROLYL OLIGOPEPTIDASE CATALYTIC DOMAIN-CONTAINING PROTEIN"/>
    <property type="match status" value="1"/>
</dbReference>
<dbReference type="SUPFAM" id="SSF48452">
    <property type="entry name" value="TPR-like"/>
    <property type="match status" value="1"/>
</dbReference>
<accession>A0A6M5YTQ7</accession>
<dbReference type="SUPFAM" id="SSF53474">
    <property type="entry name" value="alpha/beta-Hydrolases"/>
    <property type="match status" value="1"/>
</dbReference>
<dbReference type="GO" id="GO:0008236">
    <property type="term" value="F:serine-type peptidase activity"/>
    <property type="evidence" value="ECO:0007669"/>
    <property type="project" value="InterPro"/>
</dbReference>
<organism evidence="4 5">
    <name type="scientific">Frigoriglobus tundricola</name>
    <dbReference type="NCBI Taxonomy" id="2774151"/>
    <lineage>
        <taxon>Bacteria</taxon>
        <taxon>Pseudomonadati</taxon>
        <taxon>Planctomycetota</taxon>
        <taxon>Planctomycetia</taxon>
        <taxon>Gemmatales</taxon>
        <taxon>Gemmataceae</taxon>
        <taxon>Frigoriglobus</taxon>
    </lineage>
</organism>
<reference evidence="5" key="1">
    <citation type="submission" date="2020-05" db="EMBL/GenBank/DDBJ databases">
        <title>Frigoriglobus tundricola gen. nov., sp. nov., a psychrotolerant cellulolytic planctomycete of the family Gemmataceae with two divergent copies of 16S rRNA gene.</title>
        <authorList>
            <person name="Kulichevskaya I.S."/>
            <person name="Ivanova A.A."/>
            <person name="Naumoff D.G."/>
            <person name="Beletsky A.V."/>
            <person name="Rijpstra W.I.C."/>
            <person name="Sinninghe Damste J.S."/>
            <person name="Mardanov A.V."/>
            <person name="Ravin N.V."/>
            <person name="Dedysh S.N."/>
        </authorList>
    </citation>
    <scope>NUCLEOTIDE SEQUENCE [LARGE SCALE GENOMIC DNA]</scope>
    <source>
        <strain evidence="5">PL17</strain>
    </source>
</reference>